<reference evidence="2 3" key="1">
    <citation type="journal article" date="2016" name="Mol. Biol. Evol.">
        <title>Comparative Genomics of Early-Diverging Mushroom-Forming Fungi Provides Insights into the Origins of Lignocellulose Decay Capabilities.</title>
        <authorList>
            <person name="Nagy L.G."/>
            <person name="Riley R."/>
            <person name="Tritt A."/>
            <person name="Adam C."/>
            <person name="Daum C."/>
            <person name="Floudas D."/>
            <person name="Sun H."/>
            <person name="Yadav J.S."/>
            <person name="Pangilinan J."/>
            <person name="Larsson K.H."/>
            <person name="Matsuura K."/>
            <person name="Barry K."/>
            <person name="Labutti K."/>
            <person name="Kuo R."/>
            <person name="Ohm R.A."/>
            <person name="Bhattacharya S.S."/>
            <person name="Shirouzu T."/>
            <person name="Yoshinaga Y."/>
            <person name="Martin F.M."/>
            <person name="Grigoriev I.V."/>
            <person name="Hibbett D.S."/>
        </authorList>
    </citation>
    <scope>NUCLEOTIDE SEQUENCE [LARGE SCALE GENOMIC DNA]</scope>
    <source>
        <strain evidence="2 3">HHB12029</strain>
    </source>
</reference>
<sequence>MFFRRALVSLLGIGAAYASVIVARTAATVERDIGFISGNTTKLSNAVKAFPSTGGTVLQALAIHTDAVATNTAVQQTLTDSKATPSVSEADATTIIALLQALANAIVDALAATVAKKAAFRALDLQLPGTSKLVGQDLNQLYEPTALVVTAAGLTNKPRRYGSTKLLETDLLSKTPNDKKAQANAIIAQINAAFDKAIAAYSS</sequence>
<dbReference type="Proteomes" id="UP000077266">
    <property type="component" value="Unassembled WGS sequence"/>
</dbReference>
<dbReference type="OrthoDB" id="3485059at2759"/>
<dbReference type="InParanoid" id="A0A165M6N4"/>
<keyword evidence="1" id="KW-0732">Signal</keyword>
<dbReference type="Pfam" id="PF12296">
    <property type="entry name" value="HsbA"/>
    <property type="match status" value="1"/>
</dbReference>
<accession>A0A165M6N4</accession>
<proteinExistence type="predicted"/>
<evidence type="ECO:0000256" key="1">
    <source>
        <dbReference type="SAM" id="SignalP"/>
    </source>
</evidence>
<dbReference type="InterPro" id="IPR021054">
    <property type="entry name" value="Cell_wall_mannoprotein_1"/>
</dbReference>
<gene>
    <name evidence="2" type="ORF">EXIGLDRAFT_763076</name>
</gene>
<feature type="chain" id="PRO_5007862348" description="Hydrophobic surface binding protein" evidence="1">
    <location>
        <begin position="19"/>
        <end position="203"/>
    </location>
</feature>
<dbReference type="PANTHER" id="PTHR38123">
    <property type="entry name" value="CELL WALL SERINE-THREONINE-RICH GALACTOMANNOPROTEIN MP1 (AFU_ORTHOLOGUE AFUA_4G03240)"/>
    <property type="match status" value="1"/>
</dbReference>
<evidence type="ECO:0000313" key="3">
    <source>
        <dbReference type="Proteomes" id="UP000077266"/>
    </source>
</evidence>
<evidence type="ECO:0008006" key="4">
    <source>
        <dbReference type="Google" id="ProtNLM"/>
    </source>
</evidence>
<organism evidence="2 3">
    <name type="scientific">Exidia glandulosa HHB12029</name>
    <dbReference type="NCBI Taxonomy" id="1314781"/>
    <lineage>
        <taxon>Eukaryota</taxon>
        <taxon>Fungi</taxon>
        <taxon>Dikarya</taxon>
        <taxon>Basidiomycota</taxon>
        <taxon>Agaricomycotina</taxon>
        <taxon>Agaricomycetes</taxon>
        <taxon>Auriculariales</taxon>
        <taxon>Exidiaceae</taxon>
        <taxon>Exidia</taxon>
    </lineage>
</organism>
<feature type="signal peptide" evidence="1">
    <location>
        <begin position="1"/>
        <end position="18"/>
    </location>
</feature>
<keyword evidence="3" id="KW-1185">Reference proteome</keyword>
<name>A0A165M6N4_EXIGL</name>
<evidence type="ECO:0000313" key="2">
    <source>
        <dbReference type="EMBL" id="KZV98840.1"/>
    </source>
</evidence>
<dbReference type="EMBL" id="KV425914">
    <property type="protein sequence ID" value="KZV98840.1"/>
    <property type="molecule type" value="Genomic_DNA"/>
</dbReference>
<dbReference type="AlphaFoldDB" id="A0A165M6N4"/>
<dbReference type="Gene3D" id="1.20.1280.140">
    <property type="match status" value="1"/>
</dbReference>
<dbReference type="PANTHER" id="PTHR38123:SF1">
    <property type="entry name" value="HYDROPHOBIC SURFACE BINDING PROTEIN"/>
    <property type="match status" value="1"/>
</dbReference>
<protein>
    <recommendedName>
        <fullName evidence="4">Hydrophobic surface binding protein</fullName>
    </recommendedName>
</protein>
<dbReference type="GO" id="GO:0005576">
    <property type="term" value="C:extracellular region"/>
    <property type="evidence" value="ECO:0007669"/>
    <property type="project" value="TreeGrafter"/>
</dbReference>